<dbReference type="Proteomes" id="UP001055439">
    <property type="component" value="Chromosome 1"/>
</dbReference>
<dbReference type="SMART" id="SM00271">
    <property type="entry name" value="DnaJ"/>
    <property type="match status" value="1"/>
</dbReference>
<evidence type="ECO:0000259" key="2">
    <source>
        <dbReference type="PROSITE" id="PS50076"/>
    </source>
</evidence>
<proteinExistence type="predicted"/>
<dbReference type="OrthoDB" id="376357at2759"/>
<protein>
    <submittedName>
        <fullName evidence="4">DNAJ heat shock N-terminal domain-containing protein</fullName>
    </submittedName>
</protein>
<feature type="compositionally biased region" description="Basic residues" evidence="1">
    <location>
        <begin position="312"/>
        <end position="322"/>
    </location>
</feature>
<dbReference type="GO" id="GO:0005783">
    <property type="term" value="C:endoplasmic reticulum"/>
    <property type="evidence" value="ECO:0007669"/>
    <property type="project" value="UniProtKB-ARBA"/>
</dbReference>
<dbReference type="Pfam" id="PF00226">
    <property type="entry name" value="DnaJ"/>
    <property type="match status" value="1"/>
</dbReference>
<dbReference type="Gene3D" id="3.30.70.20">
    <property type="match status" value="1"/>
</dbReference>
<dbReference type="PROSITE" id="PS50076">
    <property type="entry name" value="DNAJ_2"/>
    <property type="match status" value="1"/>
</dbReference>
<evidence type="ECO:0000313" key="4">
    <source>
        <dbReference type="EMBL" id="URD74133.1"/>
    </source>
</evidence>
<dbReference type="PANTHER" id="PTHR45295:SF4">
    <property type="entry name" value="OS06G0474800 PROTEIN"/>
    <property type="match status" value="1"/>
</dbReference>
<feature type="region of interest" description="Disordered" evidence="1">
    <location>
        <begin position="312"/>
        <end position="336"/>
    </location>
</feature>
<evidence type="ECO:0000259" key="3">
    <source>
        <dbReference type="PROSITE" id="PS51379"/>
    </source>
</evidence>
<dbReference type="PRINTS" id="PR00625">
    <property type="entry name" value="JDOMAIN"/>
</dbReference>
<dbReference type="EMBL" id="CP097502">
    <property type="protein sequence ID" value="URD74133.1"/>
    <property type="molecule type" value="Genomic_DNA"/>
</dbReference>
<evidence type="ECO:0000313" key="5">
    <source>
        <dbReference type="Proteomes" id="UP001055439"/>
    </source>
</evidence>
<sequence>MEESQRLFGVIRFLEIEKHALHKRLGEFYGSKTVFAHRASDHEGNLRKDGLFVLSGAVRRRDEGSASTKGLVAKLAALSVCRQGWNAAEDTDDASNDDATGIRCCGGKKGREDCVPRNYYELLGVSTDSTPQQIKDAYRSLQKKHHPDIAGQKGHDYTLMLNQAYRTLMREESRSRYDTACGRRSEWSGSNYSGLGYSSWNGPLRSQALFVDEHRCVGCRECVHHASETFEMDEAFGSARVKVQFGDHAKNIEVSVDSCPVNCIHWVDAEELPLLEFLVRPQPKQAYGVFGGGWERPADVFAAAKSLKKQLKEHKEKKRNRDRKGDAEIEPETTAQTKARYHASMKLQFQELLQMFGRLGEFFVAKESKEK</sequence>
<name>A0A9E7EDW9_9LILI</name>
<accession>A0A9E7EDW9</accession>
<dbReference type="CDD" id="cd06257">
    <property type="entry name" value="DnaJ"/>
    <property type="match status" value="1"/>
</dbReference>
<reference evidence="4" key="1">
    <citation type="submission" date="2022-05" db="EMBL/GenBank/DDBJ databases">
        <title>The Musa troglodytarum L. genome provides insights into the mechanism of non-climacteric behaviour and enrichment of carotenoids.</title>
        <authorList>
            <person name="Wang J."/>
        </authorList>
    </citation>
    <scope>NUCLEOTIDE SEQUENCE</scope>
    <source>
        <tissue evidence="4">Leaf</tissue>
    </source>
</reference>
<keyword evidence="5" id="KW-1185">Reference proteome</keyword>
<dbReference type="InterPro" id="IPR017896">
    <property type="entry name" value="4Fe4S_Fe-S-bd"/>
</dbReference>
<dbReference type="InterPro" id="IPR001623">
    <property type="entry name" value="DnaJ_domain"/>
</dbReference>
<feature type="domain" description="J" evidence="2">
    <location>
        <begin position="118"/>
        <end position="181"/>
    </location>
</feature>
<dbReference type="Gene3D" id="1.10.287.110">
    <property type="entry name" value="DnaJ domain"/>
    <property type="match status" value="1"/>
</dbReference>
<evidence type="ECO:0000256" key="1">
    <source>
        <dbReference type="SAM" id="MobiDB-lite"/>
    </source>
</evidence>
<organism evidence="4 5">
    <name type="scientific">Musa troglodytarum</name>
    <name type="common">fe'i banana</name>
    <dbReference type="NCBI Taxonomy" id="320322"/>
    <lineage>
        <taxon>Eukaryota</taxon>
        <taxon>Viridiplantae</taxon>
        <taxon>Streptophyta</taxon>
        <taxon>Embryophyta</taxon>
        <taxon>Tracheophyta</taxon>
        <taxon>Spermatophyta</taxon>
        <taxon>Magnoliopsida</taxon>
        <taxon>Liliopsida</taxon>
        <taxon>Zingiberales</taxon>
        <taxon>Musaceae</taxon>
        <taxon>Musa</taxon>
    </lineage>
</organism>
<dbReference type="AlphaFoldDB" id="A0A9E7EDW9"/>
<gene>
    <name evidence="4" type="ORF">MUK42_09999</name>
</gene>
<dbReference type="Pfam" id="PF13370">
    <property type="entry name" value="Fer4_13"/>
    <property type="match status" value="1"/>
</dbReference>
<dbReference type="PROSITE" id="PS51379">
    <property type="entry name" value="4FE4S_FER_2"/>
    <property type="match status" value="1"/>
</dbReference>
<dbReference type="PANTHER" id="PTHR45295">
    <property type="entry name" value="CHAPERONE PROTEIN DNAJ C76, CHLOROPLASTIC"/>
    <property type="match status" value="1"/>
</dbReference>
<feature type="domain" description="4Fe-4S ferredoxin-type" evidence="3">
    <location>
        <begin position="207"/>
        <end position="235"/>
    </location>
</feature>
<dbReference type="SUPFAM" id="SSF46565">
    <property type="entry name" value="Chaperone J-domain"/>
    <property type="match status" value="1"/>
</dbReference>
<dbReference type="SUPFAM" id="SSF54862">
    <property type="entry name" value="4Fe-4S ferredoxins"/>
    <property type="match status" value="1"/>
</dbReference>
<keyword evidence="4" id="KW-0346">Stress response</keyword>
<dbReference type="InterPro" id="IPR036869">
    <property type="entry name" value="J_dom_sf"/>
</dbReference>